<keyword evidence="3" id="KW-1185">Reference proteome</keyword>
<feature type="region of interest" description="Disordered" evidence="1">
    <location>
        <begin position="100"/>
        <end position="136"/>
    </location>
</feature>
<sequence>MSRPPPPPSYRADPSAPPASRFDVHRPGATHSSRALAAARGHAAAATLPPATGAPTELPESTTWPAGTVPFLPMGPAPVPVPHGRLQEAPWPDALHATRPAAAPWQEREARPGHFAPAAPPSAHHHPAGWADSPPAAVPWNVHGPWTHHHPHPAPAPTPWFQEARPAPPPLPPPPAHWPDPYDAHGSANVPVHPSPWAAARTARFGGGGGMAPQQPPAVAERRDGPTFHAPSPWPVEAPPPRPPPSGLDPRTRDVQWPLAGPPPGPARHRHFPVEPRDRDRPIIDAPQVAMPPPSANARRDPLPSMDANADADAPNVPALDDRPAGSAPGDDLVSRDSTPADAPGAAPGAAQPRPRPYFVLTRVMYDLMVECVELQAVQGRDAITAAGRINEITASVGTTMLERRRWKRLLGNLALVDGGPRGPGS</sequence>
<proteinExistence type="predicted"/>
<feature type="compositionally biased region" description="Low complexity" evidence="1">
    <location>
        <begin position="307"/>
        <end position="319"/>
    </location>
</feature>
<evidence type="ECO:0000313" key="2">
    <source>
        <dbReference type="EMBL" id="KNE59478.1"/>
    </source>
</evidence>
<accession>A0A0L0SAA0</accession>
<feature type="compositionally biased region" description="Low complexity" evidence="1">
    <location>
        <begin position="10"/>
        <end position="21"/>
    </location>
</feature>
<feature type="compositionally biased region" description="Low complexity" evidence="1">
    <location>
        <begin position="31"/>
        <end position="54"/>
    </location>
</feature>
<feature type="compositionally biased region" description="Pro residues" evidence="1">
    <location>
        <begin position="232"/>
        <end position="247"/>
    </location>
</feature>
<reference evidence="3" key="2">
    <citation type="submission" date="2009-11" db="EMBL/GenBank/DDBJ databases">
        <title>The Genome Sequence of Allomyces macrogynus strain ATCC 38327.</title>
        <authorList>
            <consortium name="The Broad Institute Genome Sequencing Platform"/>
            <person name="Russ C."/>
            <person name="Cuomo C."/>
            <person name="Shea T."/>
            <person name="Young S.K."/>
            <person name="Zeng Q."/>
            <person name="Koehrsen M."/>
            <person name="Haas B."/>
            <person name="Borodovsky M."/>
            <person name="Guigo R."/>
            <person name="Alvarado L."/>
            <person name="Berlin A."/>
            <person name="Borenstein D."/>
            <person name="Chen Z."/>
            <person name="Engels R."/>
            <person name="Freedman E."/>
            <person name="Gellesch M."/>
            <person name="Goldberg J."/>
            <person name="Griggs A."/>
            <person name="Gujja S."/>
            <person name="Heiman D."/>
            <person name="Hepburn T."/>
            <person name="Howarth C."/>
            <person name="Jen D."/>
            <person name="Larson L."/>
            <person name="Lewis B."/>
            <person name="Mehta T."/>
            <person name="Park D."/>
            <person name="Pearson M."/>
            <person name="Roberts A."/>
            <person name="Saif S."/>
            <person name="Shenoy N."/>
            <person name="Sisk P."/>
            <person name="Stolte C."/>
            <person name="Sykes S."/>
            <person name="Walk T."/>
            <person name="White J."/>
            <person name="Yandava C."/>
            <person name="Burger G."/>
            <person name="Gray M.W."/>
            <person name="Holland P.W.H."/>
            <person name="King N."/>
            <person name="Lang F.B.F."/>
            <person name="Roger A.J."/>
            <person name="Ruiz-Trillo I."/>
            <person name="Lander E."/>
            <person name="Nusbaum C."/>
        </authorList>
    </citation>
    <scope>NUCLEOTIDE SEQUENCE [LARGE SCALE GENOMIC DNA]</scope>
    <source>
        <strain evidence="3">ATCC 38327</strain>
    </source>
</reference>
<organism evidence="2 3">
    <name type="scientific">Allomyces macrogynus (strain ATCC 38327)</name>
    <name type="common">Allomyces javanicus var. macrogynus</name>
    <dbReference type="NCBI Taxonomy" id="578462"/>
    <lineage>
        <taxon>Eukaryota</taxon>
        <taxon>Fungi</taxon>
        <taxon>Fungi incertae sedis</taxon>
        <taxon>Blastocladiomycota</taxon>
        <taxon>Blastocladiomycetes</taxon>
        <taxon>Blastocladiales</taxon>
        <taxon>Blastocladiaceae</taxon>
        <taxon>Allomyces</taxon>
    </lineage>
</organism>
<name>A0A0L0SAA0_ALLM3</name>
<evidence type="ECO:0000256" key="1">
    <source>
        <dbReference type="SAM" id="MobiDB-lite"/>
    </source>
</evidence>
<feature type="region of interest" description="Disordered" evidence="1">
    <location>
        <begin position="1"/>
        <end position="71"/>
    </location>
</feature>
<dbReference type="AlphaFoldDB" id="A0A0L0SAA0"/>
<dbReference type="Proteomes" id="UP000054350">
    <property type="component" value="Unassembled WGS sequence"/>
</dbReference>
<feature type="compositionally biased region" description="Pro residues" evidence="1">
    <location>
        <begin position="166"/>
        <end position="178"/>
    </location>
</feature>
<reference evidence="2 3" key="1">
    <citation type="submission" date="2009-11" db="EMBL/GenBank/DDBJ databases">
        <title>Annotation of Allomyces macrogynus ATCC 38327.</title>
        <authorList>
            <consortium name="The Broad Institute Genome Sequencing Platform"/>
            <person name="Russ C."/>
            <person name="Cuomo C."/>
            <person name="Burger G."/>
            <person name="Gray M.W."/>
            <person name="Holland P.W.H."/>
            <person name="King N."/>
            <person name="Lang F.B.F."/>
            <person name="Roger A.J."/>
            <person name="Ruiz-Trillo I."/>
            <person name="Young S.K."/>
            <person name="Zeng Q."/>
            <person name="Gargeya S."/>
            <person name="Fitzgerald M."/>
            <person name="Haas B."/>
            <person name="Abouelleil A."/>
            <person name="Alvarado L."/>
            <person name="Arachchi H.M."/>
            <person name="Berlin A."/>
            <person name="Chapman S.B."/>
            <person name="Gearin G."/>
            <person name="Goldberg J."/>
            <person name="Griggs A."/>
            <person name="Gujja S."/>
            <person name="Hansen M."/>
            <person name="Heiman D."/>
            <person name="Howarth C."/>
            <person name="Larimer J."/>
            <person name="Lui A."/>
            <person name="MacDonald P.J.P."/>
            <person name="McCowen C."/>
            <person name="Montmayeur A."/>
            <person name="Murphy C."/>
            <person name="Neiman D."/>
            <person name="Pearson M."/>
            <person name="Priest M."/>
            <person name="Roberts A."/>
            <person name="Saif S."/>
            <person name="Shea T."/>
            <person name="Sisk P."/>
            <person name="Stolte C."/>
            <person name="Sykes S."/>
            <person name="Wortman J."/>
            <person name="Nusbaum C."/>
            <person name="Birren B."/>
        </authorList>
    </citation>
    <scope>NUCLEOTIDE SEQUENCE [LARGE SCALE GENOMIC DNA]</scope>
    <source>
        <strain evidence="2 3">ATCC 38327</strain>
    </source>
</reference>
<dbReference type="EMBL" id="GG745334">
    <property type="protein sequence ID" value="KNE59478.1"/>
    <property type="molecule type" value="Genomic_DNA"/>
</dbReference>
<protein>
    <submittedName>
        <fullName evidence="2">Uncharacterized protein</fullName>
    </submittedName>
</protein>
<evidence type="ECO:0000313" key="3">
    <source>
        <dbReference type="Proteomes" id="UP000054350"/>
    </source>
</evidence>
<dbReference type="VEuPathDB" id="FungiDB:AMAG_03754"/>
<feature type="compositionally biased region" description="Basic and acidic residues" evidence="1">
    <location>
        <begin position="272"/>
        <end position="283"/>
    </location>
</feature>
<feature type="region of interest" description="Disordered" evidence="1">
    <location>
        <begin position="148"/>
        <end position="354"/>
    </location>
</feature>
<feature type="compositionally biased region" description="Low complexity" evidence="1">
    <location>
        <begin position="340"/>
        <end position="353"/>
    </location>
</feature>
<dbReference type="OMA" id="CEKYISR"/>
<gene>
    <name evidence="2" type="ORF">AMAG_03754</name>
</gene>